<keyword evidence="3" id="KW-1185">Reference proteome</keyword>
<keyword evidence="1" id="KW-1133">Transmembrane helix</keyword>
<evidence type="ECO:0000313" key="3">
    <source>
        <dbReference type="Proteomes" id="UP000596427"/>
    </source>
</evidence>
<gene>
    <name evidence="2" type="ORF">EZH22_26890</name>
</gene>
<reference evidence="2 3" key="1">
    <citation type="submission" date="2020-10" db="EMBL/GenBank/DDBJ databases">
        <title>Degradation of 1,4-Dioxane by Xanthobacter sp. YN2, via a Novel Group-2 Soluble Di-Iron Monooxygenase.</title>
        <authorList>
            <person name="Ma F."/>
            <person name="Wang Y."/>
            <person name="Yang J."/>
            <person name="Guo H."/>
            <person name="Su D."/>
            <person name="Yu L."/>
        </authorList>
    </citation>
    <scope>NUCLEOTIDE SEQUENCE [LARGE SCALE GENOMIC DNA]</scope>
    <source>
        <strain evidence="2 3">YN2</strain>
    </source>
</reference>
<keyword evidence="1" id="KW-0472">Membrane</keyword>
<feature type="transmembrane region" description="Helical" evidence="1">
    <location>
        <begin position="63"/>
        <end position="80"/>
    </location>
</feature>
<dbReference type="EMBL" id="CP063362">
    <property type="protein sequence ID" value="QRG06515.1"/>
    <property type="molecule type" value="Genomic_DNA"/>
</dbReference>
<dbReference type="InterPro" id="IPR019253">
    <property type="entry name" value="DUF2244_TM"/>
</dbReference>
<name>A0A974PP25_9HYPH</name>
<dbReference type="PIRSF" id="PIRSF032162">
    <property type="entry name" value="UCP032162_imp"/>
    <property type="match status" value="1"/>
</dbReference>
<evidence type="ECO:0000313" key="2">
    <source>
        <dbReference type="EMBL" id="QRG06515.1"/>
    </source>
</evidence>
<organism evidence="2 3">
    <name type="scientific">Xanthobacter dioxanivorans</name>
    <dbReference type="NCBI Taxonomy" id="2528964"/>
    <lineage>
        <taxon>Bacteria</taxon>
        <taxon>Pseudomonadati</taxon>
        <taxon>Pseudomonadota</taxon>
        <taxon>Alphaproteobacteria</taxon>
        <taxon>Hyphomicrobiales</taxon>
        <taxon>Xanthobacteraceae</taxon>
        <taxon>Xanthobacter</taxon>
    </lineage>
</organism>
<keyword evidence="1" id="KW-0812">Transmembrane</keyword>
<evidence type="ECO:0000256" key="1">
    <source>
        <dbReference type="SAM" id="Phobius"/>
    </source>
</evidence>
<accession>A0A974PP25</accession>
<dbReference type="Proteomes" id="UP000596427">
    <property type="component" value="Chromosome"/>
</dbReference>
<sequence>MPQANDRDTAPEGNAALLEEPVVYAVTLAPHRSLSQRGFLLVMLGVGAVSFVSGAAFLAMGAWPIFGFFGLDVLLVYLAFRASFRSARAREHILVTPSVVEVRREPARGRPSTTRLNPFWTRLWREDDEDHGTLDVALVSGPRTVPVGRFLGPEQKAALASDLSRALSIVKKGVTRSTF</sequence>
<protein>
    <submittedName>
        <fullName evidence="2">DUF2244 domain-containing protein</fullName>
    </submittedName>
</protein>
<dbReference type="KEGG" id="xdi:EZH22_26890"/>
<dbReference type="Pfam" id="PF10003">
    <property type="entry name" value="DUF2244"/>
    <property type="match status" value="1"/>
</dbReference>
<feature type="transmembrane region" description="Helical" evidence="1">
    <location>
        <begin position="38"/>
        <end position="57"/>
    </location>
</feature>
<dbReference type="InterPro" id="IPR016990">
    <property type="entry name" value="UCP032162_TM"/>
</dbReference>
<proteinExistence type="predicted"/>
<dbReference type="AlphaFoldDB" id="A0A974PP25"/>